<evidence type="ECO:0000313" key="3">
    <source>
        <dbReference type="Proteomes" id="UP000547614"/>
    </source>
</evidence>
<keyword evidence="1" id="KW-0255">Endonuclease</keyword>
<dbReference type="GO" id="GO:0003677">
    <property type="term" value="F:DNA binding"/>
    <property type="evidence" value="ECO:0007669"/>
    <property type="project" value="InterPro"/>
</dbReference>
<name>A0A839V6Z0_9GAMM</name>
<dbReference type="Proteomes" id="UP000547614">
    <property type="component" value="Unassembled WGS sequence"/>
</dbReference>
<dbReference type="SUPFAM" id="SSF50118">
    <property type="entry name" value="Cell growth inhibitor/plasmid maintenance toxic component"/>
    <property type="match status" value="1"/>
</dbReference>
<dbReference type="Gene3D" id="2.30.30.110">
    <property type="match status" value="1"/>
</dbReference>
<organism evidence="2 3">
    <name type="scientific">Halomonas cerina</name>
    <dbReference type="NCBI Taxonomy" id="447424"/>
    <lineage>
        <taxon>Bacteria</taxon>
        <taxon>Pseudomonadati</taxon>
        <taxon>Pseudomonadota</taxon>
        <taxon>Gammaproteobacteria</taxon>
        <taxon>Oceanospirillales</taxon>
        <taxon>Halomonadaceae</taxon>
        <taxon>Halomonas</taxon>
    </lineage>
</organism>
<dbReference type="Pfam" id="PF02452">
    <property type="entry name" value="PemK_toxin"/>
    <property type="match status" value="1"/>
</dbReference>
<evidence type="ECO:0000313" key="2">
    <source>
        <dbReference type="EMBL" id="MBB3189565.1"/>
    </source>
</evidence>
<sequence length="114" mass="12561">MIRRGEVWVGNLNPTRGNEVGKARPVLVMQADALTQAGAETVIVLPLTTQFRPGWQRFRVPLPTRDRLLVDSYVVIDKPRALDPTRLGEGPLTTLTAEEMAAVEQSLRGVLGML</sequence>
<dbReference type="EC" id="3.1.-.-" evidence="1"/>
<proteinExistence type="inferred from homology"/>
<comment type="function">
    <text evidence="1">Toxic component of a type II toxin-antitoxin (TA) system.</text>
</comment>
<dbReference type="PIRSF" id="PIRSF033490">
    <property type="entry name" value="MazF"/>
    <property type="match status" value="1"/>
</dbReference>
<dbReference type="GO" id="GO:0006402">
    <property type="term" value="P:mRNA catabolic process"/>
    <property type="evidence" value="ECO:0007669"/>
    <property type="project" value="TreeGrafter"/>
</dbReference>
<comment type="caution">
    <text evidence="2">The sequence shown here is derived from an EMBL/GenBank/DDBJ whole genome shotgun (WGS) entry which is preliminary data.</text>
</comment>
<dbReference type="RefSeq" id="WP_183324314.1">
    <property type="nucleotide sequence ID" value="NZ_JACHXP010000003.1"/>
</dbReference>
<dbReference type="InterPro" id="IPR003477">
    <property type="entry name" value="PemK-like"/>
</dbReference>
<evidence type="ECO:0000256" key="1">
    <source>
        <dbReference type="PIRNR" id="PIRNR033490"/>
    </source>
</evidence>
<dbReference type="GO" id="GO:0016075">
    <property type="term" value="P:rRNA catabolic process"/>
    <property type="evidence" value="ECO:0007669"/>
    <property type="project" value="TreeGrafter"/>
</dbReference>
<keyword evidence="3" id="KW-1185">Reference proteome</keyword>
<dbReference type="AlphaFoldDB" id="A0A839V6Z0"/>
<protein>
    <recommendedName>
        <fullName evidence="1">mRNA interferase</fullName>
        <ecNumber evidence="1">3.1.-.-</ecNumber>
    </recommendedName>
</protein>
<accession>A0A839V6Z0</accession>
<dbReference type="PANTHER" id="PTHR33988">
    <property type="entry name" value="ENDORIBONUCLEASE MAZF-RELATED"/>
    <property type="match status" value="1"/>
</dbReference>
<dbReference type="GO" id="GO:0016787">
    <property type="term" value="F:hydrolase activity"/>
    <property type="evidence" value="ECO:0007669"/>
    <property type="project" value="UniProtKB-KW"/>
</dbReference>
<gene>
    <name evidence="2" type="ORF">FHR94_000789</name>
</gene>
<dbReference type="EMBL" id="JACHXP010000003">
    <property type="protein sequence ID" value="MBB3189565.1"/>
    <property type="molecule type" value="Genomic_DNA"/>
</dbReference>
<comment type="similarity">
    <text evidence="1">Belongs to the PemK/MazF family.</text>
</comment>
<dbReference type="GO" id="GO:0004521">
    <property type="term" value="F:RNA endonuclease activity"/>
    <property type="evidence" value="ECO:0007669"/>
    <property type="project" value="TreeGrafter"/>
</dbReference>
<reference evidence="2 3" key="1">
    <citation type="submission" date="2020-08" db="EMBL/GenBank/DDBJ databases">
        <title>Genomic Encyclopedia of Type Strains, Phase III (KMG-III): the genomes of soil and plant-associated and newly described type strains.</title>
        <authorList>
            <person name="Whitman W."/>
        </authorList>
    </citation>
    <scope>NUCLEOTIDE SEQUENCE [LARGE SCALE GENOMIC DNA]</scope>
    <source>
        <strain evidence="2 3">CECT 7282</strain>
    </source>
</reference>
<keyword evidence="1" id="KW-0540">Nuclease</keyword>
<keyword evidence="1 2" id="KW-0378">Hydrolase</keyword>
<dbReference type="InterPro" id="IPR011067">
    <property type="entry name" value="Plasmid_toxin/cell-grow_inhib"/>
</dbReference>